<name>X1A533_9ZZZZ</name>
<dbReference type="InterPro" id="IPR023346">
    <property type="entry name" value="Lysozyme-like_dom_sf"/>
</dbReference>
<evidence type="ECO:0000313" key="2">
    <source>
        <dbReference type="EMBL" id="GAG76859.1"/>
    </source>
</evidence>
<protein>
    <recommendedName>
        <fullName evidence="1">Transglycosylase SLT domain-containing protein</fullName>
    </recommendedName>
</protein>
<dbReference type="AlphaFoldDB" id="X1A533"/>
<dbReference type="Pfam" id="PF01464">
    <property type="entry name" value="SLT"/>
    <property type="match status" value="1"/>
</dbReference>
<dbReference type="Gene3D" id="1.10.530.10">
    <property type="match status" value="1"/>
</dbReference>
<organism evidence="2">
    <name type="scientific">marine sediment metagenome</name>
    <dbReference type="NCBI Taxonomy" id="412755"/>
    <lineage>
        <taxon>unclassified sequences</taxon>
        <taxon>metagenomes</taxon>
        <taxon>ecological metagenomes</taxon>
    </lineage>
</organism>
<feature type="non-terminal residue" evidence="2">
    <location>
        <position position="1"/>
    </location>
</feature>
<dbReference type="PANTHER" id="PTHR37423:SF2">
    <property type="entry name" value="MEMBRANE-BOUND LYTIC MUREIN TRANSGLYCOSYLASE C"/>
    <property type="match status" value="1"/>
</dbReference>
<dbReference type="PANTHER" id="PTHR37423">
    <property type="entry name" value="SOLUBLE LYTIC MUREIN TRANSGLYCOSYLASE-RELATED"/>
    <property type="match status" value="1"/>
</dbReference>
<gene>
    <name evidence="2" type="ORF">S01H4_35191</name>
</gene>
<evidence type="ECO:0000259" key="1">
    <source>
        <dbReference type="Pfam" id="PF01464"/>
    </source>
</evidence>
<proteinExistence type="predicted"/>
<dbReference type="CDD" id="cd00254">
    <property type="entry name" value="LT-like"/>
    <property type="match status" value="1"/>
</dbReference>
<comment type="caution">
    <text evidence="2">The sequence shown here is derived from an EMBL/GenBank/DDBJ whole genome shotgun (WGS) entry which is preliminary data.</text>
</comment>
<feature type="domain" description="Transglycosylase SLT" evidence="1">
    <location>
        <begin position="7"/>
        <end position="58"/>
    </location>
</feature>
<accession>X1A533</accession>
<dbReference type="SUPFAM" id="SSF53955">
    <property type="entry name" value="Lysozyme-like"/>
    <property type="match status" value="1"/>
</dbReference>
<dbReference type="EMBL" id="BART01018682">
    <property type="protein sequence ID" value="GAG76859.1"/>
    <property type="molecule type" value="Genomic_DNA"/>
</dbReference>
<dbReference type="InterPro" id="IPR008258">
    <property type="entry name" value="Transglycosylase_SLT_dom_1"/>
</dbReference>
<reference evidence="2" key="1">
    <citation type="journal article" date="2014" name="Front. Microbiol.">
        <title>High frequency of phylogenetically diverse reductive dehalogenase-homologous genes in deep subseafloor sedimentary metagenomes.</title>
        <authorList>
            <person name="Kawai M."/>
            <person name="Futagami T."/>
            <person name="Toyoda A."/>
            <person name="Takaki Y."/>
            <person name="Nishi S."/>
            <person name="Hori S."/>
            <person name="Arai W."/>
            <person name="Tsubouchi T."/>
            <person name="Morono Y."/>
            <person name="Uchiyama I."/>
            <person name="Ito T."/>
            <person name="Fujiyama A."/>
            <person name="Inagaki F."/>
            <person name="Takami H."/>
        </authorList>
    </citation>
    <scope>NUCLEOTIDE SEQUENCE</scope>
    <source>
        <strain evidence="2">Expedition CK06-06</strain>
    </source>
</reference>
<sequence>PDTGKQYGVKDLFDPADNIEGGVKYLKDLVKLYERNTKLVLAAYNAGQEAVKKYKGIPPYPETINYIKTIQASYNKPLIRNYTKIYKYIDEKGRTVLTNDYNLYKSYIKK</sequence>